<evidence type="ECO:0000256" key="1">
    <source>
        <dbReference type="SAM" id="MobiDB-lite"/>
    </source>
</evidence>
<gene>
    <name evidence="3" type="ORF">CR194_18665</name>
</gene>
<dbReference type="PANTHER" id="PTHR13847:SF201">
    <property type="entry name" value="PUTATIBE OXIDOREDUCTASE"/>
    <property type="match status" value="1"/>
</dbReference>
<feature type="region of interest" description="Disordered" evidence="1">
    <location>
        <begin position="390"/>
        <end position="409"/>
    </location>
</feature>
<comment type="caution">
    <text evidence="3">The sequence shown here is derived from an EMBL/GenBank/DDBJ whole genome shotgun (WGS) entry which is preliminary data.</text>
</comment>
<accession>A0A323TGH4</accession>
<reference evidence="3 4" key="1">
    <citation type="submission" date="2017-10" db="EMBL/GenBank/DDBJ databases">
        <title>Bacillus sp. nov., a halophilic bacterium isolated from a Keqin Lake.</title>
        <authorList>
            <person name="Wang H."/>
        </authorList>
    </citation>
    <scope>NUCLEOTIDE SEQUENCE [LARGE SCALE GENOMIC DNA]</scope>
    <source>
        <strain evidence="3 4">KQ-12</strain>
    </source>
</reference>
<dbReference type="Proteomes" id="UP000248214">
    <property type="component" value="Unassembled WGS sequence"/>
</dbReference>
<evidence type="ECO:0000313" key="4">
    <source>
        <dbReference type="Proteomes" id="UP000248214"/>
    </source>
</evidence>
<dbReference type="Gene3D" id="3.50.50.60">
    <property type="entry name" value="FAD/NAD(P)-binding domain"/>
    <property type="match status" value="1"/>
</dbReference>
<dbReference type="OrthoDB" id="571248at2"/>
<dbReference type="RefSeq" id="WP_110611907.1">
    <property type="nucleotide sequence ID" value="NZ_PDOD01000006.1"/>
</dbReference>
<dbReference type="EMBL" id="PDOD01000006">
    <property type="protein sequence ID" value="PYZ91653.1"/>
    <property type="molecule type" value="Genomic_DNA"/>
</dbReference>
<dbReference type="GO" id="GO:0005737">
    <property type="term" value="C:cytoplasm"/>
    <property type="evidence" value="ECO:0007669"/>
    <property type="project" value="TreeGrafter"/>
</dbReference>
<organism evidence="3 4">
    <name type="scientific">Salipaludibacillus keqinensis</name>
    <dbReference type="NCBI Taxonomy" id="2045207"/>
    <lineage>
        <taxon>Bacteria</taxon>
        <taxon>Bacillati</taxon>
        <taxon>Bacillota</taxon>
        <taxon>Bacilli</taxon>
        <taxon>Bacillales</taxon>
        <taxon>Bacillaceae</taxon>
    </lineage>
</organism>
<dbReference type="SUPFAM" id="SSF51905">
    <property type="entry name" value="FAD/NAD(P)-binding domain"/>
    <property type="match status" value="1"/>
</dbReference>
<keyword evidence="4" id="KW-1185">Reference proteome</keyword>
<evidence type="ECO:0000313" key="3">
    <source>
        <dbReference type="EMBL" id="PYZ91653.1"/>
    </source>
</evidence>
<sequence length="409" mass="46356">MNLQSGTYYWPTTMPDAPSYPTLAEDINCDVLVIGAGTSGAQCAYYLADKNLDVIVVEKGTVGHGSTATNTALIQYSGEKMFIDLVNAFGEEYVGRHLQLCRQAIDQIEDAQTICPLSFEFTRRNSLNFASYAEDVERLKQEAELLKKHQFPLDFWSEKEISQRFPFSKRAANYSYGDGELNPFKFTHSLLQYATHHGTDVFENTEVNGMDFHHDHVEVRTKTGHMIHAKQVIVSAGYEGTDMKKEKNTVFVSTYTVTTKPVQDFSGWHERALIWETARPYVFIRTTADNRVIIGGLDDTTSYPEVRDSMLINKRDRLIEEFNKLFPAIHVEPDYYSAAFYGGTHDGLPIIGQYPDYPNCHFLFGFGDNGTVYSMILAKIIADKLTSQSQSDMPLYDPSRPLKKQMELS</sequence>
<evidence type="ECO:0000259" key="2">
    <source>
        <dbReference type="Pfam" id="PF01266"/>
    </source>
</evidence>
<protein>
    <submittedName>
        <fullName evidence="3">FAD-dependent oxidoreductase</fullName>
    </submittedName>
</protein>
<dbReference type="InterPro" id="IPR036188">
    <property type="entry name" value="FAD/NAD-bd_sf"/>
</dbReference>
<dbReference type="InterPro" id="IPR006076">
    <property type="entry name" value="FAD-dep_OxRdtase"/>
</dbReference>
<name>A0A323TGH4_9BACI</name>
<feature type="domain" description="FAD dependent oxidoreductase" evidence="2">
    <location>
        <begin position="30"/>
        <end position="383"/>
    </location>
</feature>
<dbReference type="PANTHER" id="PTHR13847">
    <property type="entry name" value="SARCOSINE DEHYDROGENASE-RELATED"/>
    <property type="match status" value="1"/>
</dbReference>
<dbReference type="Pfam" id="PF01266">
    <property type="entry name" value="DAO"/>
    <property type="match status" value="1"/>
</dbReference>
<proteinExistence type="predicted"/>
<dbReference type="Gene3D" id="3.30.9.10">
    <property type="entry name" value="D-Amino Acid Oxidase, subunit A, domain 2"/>
    <property type="match status" value="1"/>
</dbReference>
<dbReference type="AlphaFoldDB" id="A0A323TGH4"/>